<keyword evidence="1" id="KW-0472">Membrane</keyword>
<name>A0A1H0MH19_9HYPH</name>
<feature type="transmembrane region" description="Helical" evidence="1">
    <location>
        <begin position="41"/>
        <end position="59"/>
    </location>
</feature>
<evidence type="ECO:0008006" key="4">
    <source>
        <dbReference type="Google" id="ProtNLM"/>
    </source>
</evidence>
<dbReference type="InterPro" id="IPR019201">
    <property type="entry name" value="DUF2065"/>
</dbReference>
<evidence type="ECO:0000256" key="1">
    <source>
        <dbReference type="SAM" id="Phobius"/>
    </source>
</evidence>
<keyword evidence="3" id="KW-1185">Reference proteome</keyword>
<sequence length="61" mass="6357">MTDLAVAIGLVLVIEGLLWAVAPGVALSMLSRAAQTPEKSLRLAGWVAVAIGFAIVWLIRG</sequence>
<organism evidence="2 3">
    <name type="scientific">Filomicrobium insigne</name>
    <dbReference type="NCBI Taxonomy" id="418854"/>
    <lineage>
        <taxon>Bacteria</taxon>
        <taxon>Pseudomonadati</taxon>
        <taxon>Pseudomonadota</taxon>
        <taxon>Alphaproteobacteria</taxon>
        <taxon>Hyphomicrobiales</taxon>
        <taxon>Hyphomicrobiaceae</taxon>
        <taxon>Filomicrobium</taxon>
    </lineage>
</organism>
<accession>A0A1H0MH19</accession>
<comment type="caution">
    <text evidence="2">The sequence shown here is derived from an EMBL/GenBank/DDBJ whole genome shotgun (WGS) entry which is preliminary data.</text>
</comment>
<dbReference type="EMBL" id="FNJC01000002">
    <property type="protein sequence ID" value="SDO79440.1"/>
    <property type="molecule type" value="Genomic_DNA"/>
</dbReference>
<evidence type="ECO:0000313" key="2">
    <source>
        <dbReference type="EMBL" id="SDO79440.1"/>
    </source>
</evidence>
<dbReference type="Proteomes" id="UP000198795">
    <property type="component" value="Unassembled WGS sequence"/>
</dbReference>
<dbReference type="Pfam" id="PF09838">
    <property type="entry name" value="DUF2065"/>
    <property type="match status" value="1"/>
</dbReference>
<gene>
    <name evidence="2" type="ORF">SAMN04488061_1675</name>
</gene>
<proteinExistence type="predicted"/>
<keyword evidence="1" id="KW-1133">Transmembrane helix</keyword>
<protein>
    <recommendedName>
        <fullName evidence="4">DUF2065 domain-containing protein</fullName>
    </recommendedName>
</protein>
<feature type="transmembrane region" description="Helical" evidence="1">
    <location>
        <begin position="6"/>
        <end position="29"/>
    </location>
</feature>
<keyword evidence="1" id="KW-0812">Transmembrane</keyword>
<evidence type="ECO:0000313" key="3">
    <source>
        <dbReference type="Proteomes" id="UP000198795"/>
    </source>
</evidence>
<dbReference type="RefSeq" id="WP_090227972.1">
    <property type="nucleotide sequence ID" value="NZ_FNJC01000002.1"/>
</dbReference>
<reference evidence="2 3" key="1">
    <citation type="submission" date="2016-10" db="EMBL/GenBank/DDBJ databases">
        <authorList>
            <person name="Varghese N."/>
            <person name="Submissions S."/>
        </authorList>
    </citation>
    <scope>NUCLEOTIDE SEQUENCE [LARGE SCALE GENOMIC DNA]</scope>
    <source>
        <strain evidence="2 3">CGMCC 1.6497</strain>
    </source>
</reference>